<accession>A0A846TG48</accession>
<feature type="transmembrane region" description="Helical" evidence="1">
    <location>
        <begin position="6"/>
        <end position="27"/>
    </location>
</feature>
<dbReference type="Proteomes" id="UP000587942">
    <property type="component" value="Unassembled WGS sequence"/>
</dbReference>
<dbReference type="InterPro" id="IPR025143">
    <property type="entry name" value="DUF4083"/>
</dbReference>
<dbReference type="EMBL" id="JAAVUM010000006">
    <property type="protein sequence ID" value="NKE05890.1"/>
    <property type="molecule type" value="Genomic_DNA"/>
</dbReference>
<keyword evidence="1" id="KW-1133">Transmembrane helix</keyword>
<keyword evidence="1" id="KW-0812">Transmembrane</keyword>
<dbReference type="RefSeq" id="WP_167832324.1">
    <property type="nucleotide sequence ID" value="NZ_JAAVUM010000006.1"/>
</dbReference>
<keyword evidence="1" id="KW-0472">Membrane</keyword>
<comment type="caution">
    <text evidence="2">The sequence shown here is derived from an EMBL/GenBank/DDBJ whole genome shotgun (WGS) entry which is preliminary data.</text>
</comment>
<evidence type="ECO:0000256" key="1">
    <source>
        <dbReference type="SAM" id="Phobius"/>
    </source>
</evidence>
<name>A0A846TG48_9BACI</name>
<evidence type="ECO:0000313" key="2">
    <source>
        <dbReference type="EMBL" id="NKE05890.1"/>
    </source>
</evidence>
<organism evidence="2 3">
    <name type="scientific">Mesobacillus selenatarsenatis</name>
    <dbReference type="NCBI Taxonomy" id="388741"/>
    <lineage>
        <taxon>Bacteria</taxon>
        <taxon>Bacillati</taxon>
        <taxon>Bacillota</taxon>
        <taxon>Bacilli</taxon>
        <taxon>Bacillales</taxon>
        <taxon>Bacillaceae</taxon>
        <taxon>Mesobacillus</taxon>
    </lineage>
</organism>
<protein>
    <submittedName>
        <fullName evidence="2">DUF4083 family protein</fullName>
    </submittedName>
</protein>
<dbReference type="AlphaFoldDB" id="A0A846TG48"/>
<proteinExistence type="predicted"/>
<sequence>MNIGDLLFQLIFFILLMGIVAAVFYVVTSLIKRKPDDAESVEQKLDRIIELLEKNNKE</sequence>
<reference evidence="2 3" key="1">
    <citation type="submission" date="2020-03" db="EMBL/GenBank/DDBJ databases">
        <authorList>
            <person name="Sun Q."/>
        </authorList>
    </citation>
    <scope>NUCLEOTIDE SEQUENCE [LARGE SCALE GENOMIC DNA]</scope>
    <source>
        <strain evidence="2 3">KACC 21451</strain>
    </source>
</reference>
<dbReference type="Pfam" id="PF13314">
    <property type="entry name" value="DUF4083"/>
    <property type="match status" value="1"/>
</dbReference>
<gene>
    <name evidence="2" type="ORF">GWK17_10500</name>
</gene>
<evidence type="ECO:0000313" key="3">
    <source>
        <dbReference type="Proteomes" id="UP000587942"/>
    </source>
</evidence>